<protein>
    <recommendedName>
        <fullName evidence="1">Metal-dependent carboxypeptidase</fullName>
        <ecNumber evidence="1">3.4.17.19</ecNumber>
    </recommendedName>
</protein>
<keyword evidence="1" id="KW-0645">Protease</keyword>
<reference evidence="4 5" key="1">
    <citation type="journal article" date="2021" name="Arch. Microbiol.">
        <title>Harenicola maris gen. nov., sp. nov. isolated from the Sea of Japan shallow sediments.</title>
        <authorList>
            <person name="Romanenko L.A."/>
            <person name="Kurilenko V.V."/>
            <person name="Chernysheva N.Y."/>
            <person name="Tekutyeva L.A."/>
            <person name="Velansky P.V."/>
            <person name="Svetashev V.I."/>
            <person name="Isaeva M.P."/>
        </authorList>
    </citation>
    <scope>NUCLEOTIDE SEQUENCE [LARGE SCALE GENOMIC DNA]</scope>
    <source>
        <strain evidence="4 5">KMM 3653</strain>
    </source>
</reference>
<dbReference type="PANTHER" id="PTHR34217">
    <property type="entry name" value="METAL-DEPENDENT CARBOXYPEPTIDASE"/>
    <property type="match status" value="1"/>
</dbReference>
<keyword evidence="1" id="KW-0378">Hydrolase</keyword>
<feature type="active site" description="Proton donor/acceptor" evidence="3">
    <location>
        <position position="254"/>
    </location>
</feature>
<dbReference type="InterPro" id="IPR001333">
    <property type="entry name" value="Peptidase_M32_Taq"/>
</dbReference>
<dbReference type="Gene3D" id="1.10.1370.30">
    <property type="match status" value="1"/>
</dbReference>
<comment type="cofactor">
    <cofactor evidence="2">
        <name>Zn(2+)</name>
        <dbReference type="ChEBI" id="CHEBI:29105"/>
    </cofactor>
    <text evidence="2">Binds 1 zinc ion per subunit.</text>
</comment>
<gene>
    <name evidence="4" type="ORF">IV417_05230</name>
</gene>
<name>A0AAP2CPB3_9RHOB</name>
<comment type="catalytic activity">
    <reaction evidence="1">
        <text>Release of a C-terminal amino acid with broad specificity, except for -Pro.</text>
        <dbReference type="EC" id="3.4.17.19"/>
    </reaction>
</comment>
<evidence type="ECO:0000256" key="2">
    <source>
        <dbReference type="PIRSR" id="PIRSR006615-1"/>
    </source>
</evidence>
<feature type="binding site" evidence="2">
    <location>
        <position position="257"/>
    </location>
    <ligand>
        <name>Zn(2+)</name>
        <dbReference type="ChEBI" id="CHEBI:29105"/>
        <note>catalytic</note>
    </ligand>
</feature>
<evidence type="ECO:0000313" key="4">
    <source>
        <dbReference type="EMBL" id="MBT0956777.1"/>
    </source>
</evidence>
<dbReference type="PRINTS" id="PR00998">
    <property type="entry name" value="CRBOXYPTASET"/>
</dbReference>
<dbReference type="EC" id="3.4.17.19" evidence="1"/>
<evidence type="ECO:0000256" key="3">
    <source>
        <dbReference type="PIRSR" id="PIRSR006615-2"/>
    </source>
</evidence>
<keyword evidence="1 4" id="KW-0121">Carboxypeptidase</keyword>
<dbReference type="PROSITE" id="PS52034">
    <property type="entry name" value="PEPTIDASE_M32"/>
    <property type="match status" value="1"/>
</dbReference>
<dbReference type="SUPFAM" id="SSF55486">
    <property type="entry name" value="Metalloproteases ('zincins'), catalytic domain"/>
    <property type="match status" value="1"/>
</dbReference>
<feature type="binding site" evidence="2">
    <location>
        <position position="283"/>
    </location>
    <ligand>
        <name>Zn(2+)</name>
        <dbReference type="ChEBI" id="CHEBI:29105"/>
        <note>catalytic</note>
    </ligand>
</feature>
<keyword evidence="5" id="KW-1185">Reference proteome</keyword>
<comment type="caution">
    <text evidence="4">The sequence shown here is derived from an EMBL/GenBank/DDBJ whole genome shotgun (WGS) entry which is preliminary data.</text>
</comment>
<proteinExistence type="inferred from homology"/>
<keyword evidence="2" id="KW-0862">Zinc</keyword>
<evidence type="ECO:0000313" key="5">
    <source>
        <dbReference type="Proteomes" id="UP001315686"/>
    </source>
</evidence>
<comment type="similarity">
    <text evidence="1">Belongs to the peptidase M32 family.</text>
</comment>
<comment type="function">
    <text evidence="1">Broad specificity carboxypetidase that releases amino acids sequentially from the C-terminus, including neutral, aromatic, polar and basic residues.</text>
</comment>
<keyword evidence="1" id="KW-0482">Metalloprotease</keyword>
<dbReference type="GO" id="GO:0006508">
    <property type="term" value="P:proteolysis"/>
    <property type="evidence" value="ECO:0007669"/>
    <property type="project" value="UniProtKB-UniRule"/>
</dbReference>
<dbReference type="CDD" id="cd06460">
    <property type="entry name" value="M32_Taq"/>
    <property type="match status" value="1"/>
</dbReference>
<dbReference type="Proteomes" id="UP001315686">
    <property type="component" value="Unassembled WGS sequence"/>
</dbReference>
<accession>A0AAP2CPB3</accession>
<sequence>MSSYSDLMDFTRETAALSLILDRLGWDMETTMPKGAAGQRSEEIAALEGVIHARRADARVGDWLAGAENDPEADPAQLREIKRSFERATKVPGDLAAEIARSVALAHNVWAEARASEDFAGFAPTLERIFDLRRQEATALTSGDLYDALLNDYEPGATGQSIAAMFDALRGPTVDLIDRIKGADQPKALSGHWDAEKQMEFSAKLAEVFTYDMSHGRIDRAVHPFSSGSGKDVRITTRTDEAAPLDCFYSTVHEVGHAVYEQNVRDDLGLTALGRGVSLGIHESQSRMFENQLGRSRAFCSWLGPQMAEAFGHDLGDADAFYGAVNRVTPGFIRTEADELHYNLHVMLRFDLERALLRGDLAVTDLPEAWNTRFKADFGAEVPSPSKGCLQDVHWSFGLIGYFPTYTLGNVYAGCLHEALRADLPDLDADLAAGQPAPAIDWLKERVHQHGASRLPAQIIRDATGAAPTEAPLLAYLNTKFSGIYNL</sequence>
<dbReference type="GO" id="GO:0046872">
    <property type="term" value="F:metal ion binding"/>
    <property type="evidence" value="ECO:0007669"/>
    <property type="project" value="UniProtKB-KW"/>
</dbReference>
<dbReference type="GO" id="GO:0004181">
    <property type="term" value="F:metallocarboxypeptidase activity"/>
    <property type="evidence" value="ECO:0007669"/>
    <property type="project" value="UniProtKB-UniRule"/>
</dbReference>
<dbReference type="PIRSF" id="PIRSF006615">
    <property type="entry name" value="Zn_crbxpep_Taq"/>
    <property type="match status" value="1"/>
</dbReference>
<organism evidence="4 5">
    <name type="scientific">Harenicola maris</name>
    <dbReference type="NCBI Taxonomy" id="2841044"/>
    <lineage>
        <taxon>Bacteria</taxon>
        <taxon>Pseudomonadati</taxon>
        <taxon>Pseudomonadota</taxon>
        <taxon>Alphaproteobacteria</taxon>
        <taxon>Rhodobacterales</taxon>
        <taxon>Paracoccaceae</taxon>
        <taxon>Harenicola</taxon>
    </lineage>
</organism>
<feature type="binding site" evidence="2">
    <location>
        <position position="253"/>
    </location>
    <ligand>
        <name>Zn(2+)</name>
        <dbReference type="ChEBI" id="CHEBI:29105"/>
        <note>catalytic</note>
    </ligand>
</feature>
<dbReference type="Pfam" id="PF02074">
    <property type="entry name" value="Peptidase_M32"/>
    <property type="match status" value="1"/>
</dbReference>
<evidence type="ECO:0000256" key="1">
    <source>
        <dbReference type="PIRNR" id="PIRNR006615"/>
    </source>
</evidence>
<keyword evidence="1 2" id="KW-0479">Metal-binding</keyword>
<dbReference type="EMBL" id="JADQAZ010000001">
    <property type="protein sequence ID" value="MBT0956777.1"/>
    <property type="molecule type" value="Genomic_DNA"/>
</dbReference>
<dbReference type="RefSeq" id="WP_327792969.1">
    <property type="nucleotide sequence ID" value="NZ_JADQAZ010000001.1"/>
</dbReference>
<dbReference type="AlphaFoldDB" id="A0AAP2CPB3"/>
<dbReference type="PANTHER" id="PTHR34217:SF1">
    <property type="entry name" value="CARBOXYPEPTIDASE 1"/>
    <property type="match status" value="1"/>
</dbReference>